<dbReference type="OrthoDB" id="9810376at2"/>
<evidence type="ECO:0000256" key="1">
    <source>
        <dbReference type="SAM" id="MobiDB-lite"/>
    </source>
</evidence>
<dbReference type="RefSeq" id="WP_127567442.1">
    <property type="nucleotide sequence ID" value="NZ_BMFB01000003.1"/>
</dbReference>
<sequence>MTLLIRLLPICAFALASLILVSAALAQEGDEPGSLEEWEEDVEEPDTELTAPLEQQEELRRAPRSGELSSRPGTIAVLRGLDKVTARTRDFEVNVGESYRFGALDITVRYCRRRPPEEPPEVFVFMEINDQRTDGFGTADEGLRLFSGWMFASNPALNALDHPVYDVWVIDCRS</sequence>
<feature type="signal peptide" evidence="2">
    <location>
        <begin position="1"/>
        <end position="26"/>
    </location>
</feature>
<keyword evidence="2" id="KW-0732">Signal</keyword>
<dbReference type="EMBL" id="CP018911">
    <property type="protein sequence ID" value="AZU04473.1"/>
    <property type="molecule type" value="Genomic_DNA"/>
</dbReference>
<feature type="compositionally biased region" description="Acidic residues" evidence="1">
    <location>
        <begin position="31"/>
        <end position="47"/>
    </location>
</feature>
<name>A0A3T0EAK3_9PROT</name>
<evidence type="ECO:0000256" key="2">
    <source>
        <dbReference type="SAM" id="SignalP"/>
    </source>
</evidence>
<evidence type="ECO:0000313" key="3">
    <source>
        <dbReference type="EMBL" id="AZU04473.1"/>
    </source>
</evidence>
<gene>
    <name evidence="3" type="ORF">X907_1950</name>
</gene>
<dbReference type="Proteomes" id="UP000286954">
    <property type="component" value="Chromosome"/>
</dbReference>
<dbReference type="InterPro" id="IPR019225">
    <property type="entry name" value="DUF2155"/>
</dbReference>
<reference evidence="3 4" key="1">
    <citation type="submission" date="2016-12" db="EMBL/GenBank/DDBJ databases">
        <title>The genome of dimorphic prosthecate Glycocaulis alkaliphilus 6b-8t, isolated from crude oil dictates its adaptability in petroleum environments.</title>
        <authorList>
            <person name="Wu X.-L."/>
            <person name="Geng S."/>
        </authorList>
    </citation>
    <scope>NUCLEOTIDE SEQUENCE [LARGE SCALE GENOMIC DNA]</scope>
    <source>
        <strain evidence="3 4">6B-8</strain>
    </source>
</reference>
<proteinExistence type="predicted"/>
<feature type="chain" id="PRO_5043825963" evidence="2">
    <location>
        <begin position="27"/>
        <end position="174"/>
    </location>
</feature>
<evidence type="ECO:0000313" key="4">
    <source>
        <dbReference type="Proteomes" id="UP000286954"/>
    </source>
</evidence>
<feature type="region of interest" description="Disordered" evidence="1">
    <location>
        <begin position="31"/>
        <end position="69"/>
    </location>
</feature>
<dbReference type="Pfam" id="PF09923">
    <property type="entry name" value="DUF2155"/>
    <property type="match status" value="1"/>
</dbReference>
<protein>
    <submittedName>
        <fullName evidence="3">Uncharacterized protein</fullName>
    </submittedName>
</protein>
<organism evidence="3 4">
    <name type="scientific">Glycocaulis alkaliphilus</name>
    <dbReference type="NCBI Taxonomy" id="1434191"/>
    <lineage>
        <taxon>Bacteria</taxon>
        <taxon>Pseudomonadati</taxon>
        <taxon>Pseudomonadota</taxon>
        <taxon>Alphaproteobacteria</taxon>
        <taxon>Maricaulales</taxon>
        <taxon>Maricaulaceae</taxon>
        <taxon>Glycocaulis</taxon>
    </lineage>
</organism>
<dbReference type="KEGG" id="gak:X907_1950"/>
<accession>A0A3T0EAK3</accession>
<keyword evidence="4" id="KW-1185">Reference proteome</keyword>
<dbReference type="AlphaFoldDB" id="A0A3T0EAK3"/>